<name>A0A6C2UQL5_9BACT</name>
<reference evidence="2 3" key="1">
    <citation type="submission" date="2019-04" db="EMBL/GenBank/DDBJ databases">
        <authorList>
            <person name="Van Vliet M D."/>
        </authorList>
    </citation>
    <scope>NUCLEOTIDE SEQUENCE [LARGE SCALE GENOMIC DNA]</scope>
    <source>
        <strain evidence="2 3">F21</strain>
    </source>
</reference>
<organism evidence="2 3">
    <name type="scientific">Pontiella sulfatireligans</name>
    <dbReference type="NCBI Taxonomy" id="2750658"/>
    <lineage>
        <taxon>Bacteria</taxon>
        <taxon>Pseudomonadati</taxon>
        <taxon>Kiritimatiellota</taxon>
        <taxon>Kiritimatiellia</taxon>
        <taxon>Kiritimatiellales</taxon>
        <taxon>Pontiellaceae</taxon>
        <taxon>Pontiella</taxon>
    </lineage>
</organism>
<evidence type="ECO:0000313" key="2">
    <source>
        <dbReference type="EMBL" id="VGO21296.1"/>
    </source>
</evidence>
<evidence type="ECO:0000313" key="3">
    <source>
        <dbReference type="Proteomes" id="UP000346198"/>
    </source>
</evidence>
<proteinExistence type="predicted"/>
<feature type="chain" id="PRO_5025392143" evidence="1">
    <location>
        <begin position="22"/>
        <end position="286"/>
    </location>
</feature>
<sequence length="286" mass="32367">MKTGSILVTAILMMCSVSLYAQEVIIDSLDSNGKLTASVPSNSVYTVEWSGALTSPTGWQKDWSHLRDSLSTNGIVDVEVPMAFRLTCWTNGLFLNAPVGRTYRYSITNQANQTWIEEVQVMGDTYMPLQTNNYRTIWTEEWYNAPDEIPDGAQSRGAVFLRVDEDAAYVLDSELTRGPMQEDLVWENGPVGTTWSFVASSPHTTIHSEIVATNVTVSIGTTNYTGCIQIDSVGDYELWLYEYPDRRYSEWIQPGGYVVKRENYWVHEDYTNVTPVVYELQGWTDQ</sequence>
<accession>A0A6C2UQL5</accession>
<keyword evidence="3" id="KW-1185">Reference proteome</keyword>
<evidence type="ECO:0000256" key="1">
    <source>
        <dbReference type="SAM" id="SignalP"/>
    </source>
</evidence>
<gene>
    <name evidence="2" type="ORF">SCARR_03368</name>
</gene>
<dbReference type="AlphaFoldDB" id="A0A6C2UQL5"/>
<protein>
    <submittedName>
        <fullName evidence="2">Uncharacterized protein</fullName>
    </submittedName>
</protein>
<dbReference type="RefSeq" id="WP_136062775.1">
    <property type="nucleotide sequence ID" value="NZ_CAAHFH010000002.1"/>
</dbReference>
<dbReference type="EMBL" id="CAAHFH010000002">
    <property type="protein sequence ID" value="VGO21296.1"/>
    <property type="molecule type" value="Genomic_DNA"/>
</dbReference>
<dbReference type="Proteomes" id="UP000346198">
    <property type="component" value="Unassembled WGS sequence"/>
</dbReference>
<keyword evidence="1" id="KW-0732">Signal</keyword>
<feature type="signal peptide" evidence="1">
    <location>
        <begin position="1"/>
        <end position="21"/>
    </location>
</feature>